<evidence type="ECO:0000256" key="2">
    <source>
        <dbReference type="ARBA" id="ARBA00005236"/>
    </source>
</evidence>
<keyword evidence="3" id="KW-1003">Cell membrane</keyword>
<feature type="transmembrane region" description="Helical" evidence="8">
    <location>
        <begin position="413"/>
        <end position="441"/>
    </location>
</feature>
<dbReference type="InterPro" id="IPR003838">
    <property type="entry name" value="ABC3_permease_C"/>
</dbReference>
<keyword evidence="6 8" id="KW-0472">Membrane</keyword>
<evidence type="ECO:0000256" key="3">
    <source>
        <dbReference type="ARBA" id="ARBA00022475"/>
    </source>
</evidence>
<dbReference type="eggNOG" id="COG4591">
    <property type="taxonomic scope" value="Bacteria"/>
</dbReference>
<keyword evidence="4 8" id="KW-0812">Transmembrane</keyword>
<dbReference type="Proteomes" id="UP000001887">
    <property type="component" value="Chromosome"/>
</dbReference>
<evidence type="ECO:0000256" key="5">
    <source>
        <dbReference type="ARBA" id="ARBA00022989"/>
    </source>
</evidence>
<evidence type="ECO:0000313" key="11">
    <source>
        <dbReference type="Proteomes" id="UP000001887"/>
    </source>
</evidence>
<evidence type="ECO:0000256" key="4">
    <source>
        <dbReference type="ARBA" id="ARBA00022692"/>
    </source>
</evidence>
<keyword evidence="5 8" id="KW-1133">Transmembrane helix</keyword>
<accession>D2R4I3</accession>
<dbReference type="HOGENOM" id="CLU_000604_8_1_0"/>
<evidence type="ECO:0000256" key="6">
    <source>
        <dbReference type="ARBA" id="ARBA00023136"/>
    </source>
</evidence>
<dbReference type="GO" id="GO:0044874">
    <property type="term" value="P:lipoprotein localization to outer membrane"/>
    <property type="evidence" value="ECO:0007669"/>
    <property type="project" value="TreeGrafter"/>
</dbReference>
<evidence type="ECO:0000256" key="7">
    <source>
        <dbReference type="SAM" id="MobiDB-lite"/>
    </source>
</evidence>
<dbReference type="PANTHER" id="PTHR30489:SF0">
    <property type="entry name" value="LIPOPROTEIN-RELEASING SYSTEM TRANSMEMBRANE PROTEIN LOLE"/>
    <property type="match status" value="1"/>
</dbReference>
<dbReference type="GO" id="GO:0098797">
    <property type="term" value="C:plasma membrane protein complex"/>
    <property type="evidence" value="ECO:0007669"/>
    <property type="project" value="TreeGrafter"/>
</dbReference>
<dbReference type="Pfam" id="PF02687">
    <property type="entry name" value="FtsX"/>
    <property type="match status" value="1"/>
</dbReference>
<gene>
    <name evidence="10" type="ordered locus">Psta_0645</name>
</gene>
<feature type="domain" description="ABC3 transporter permease C-terminal" evidence="9">
    <location>
        <begin position="369"/>
        <end position="503"/>
    </location>
</feature>
<feature type="region of interest" description="Disordered" evidence="7">
    <location>
        <begin position="180"/>
        <end position="207"/>
    </location>
</feature>
<reference evidence="10 11" key="1">
    <citation type="journal article" date="2009" name="Stand. Genomic Sci.">
        <title>Complete genome sequence of Pirellula staleyi type strain (ATCC 27377).</title>
        <authorList>
            <person name="Clum A."/>
            <person name="Tindall B.J."/>
            <person name="Sikorski J."/>
            <person name="Ivanova N."/>
            <person name="Mavrommatis K."/>
            <person name="Lucas S."/>
            <person name="Glavina del Rio T."/>
            <person name="Nolan M."/>
            <person name="Chen F."/>
            <person name="Tice H."/>
            <person name="Pitluck S."/>
            <person name="Cheng J.F."/>
            <person name="Chertkov O."/>
            <person name="Brettin T."/>
            <person name="Han C."/>
            <person name="Detter J.C."/>
            <person name="Kuske C."/>
            <person name="Bruce D."/>
            <person name="Goodwin L."/>
            <person name="Ovchinikova G."/>
            <person name="Pati A."/>
            <person name="Mikhailova N."/>
            <person name="Chen A."/>
            <person name="Palaniappan K."/>
            <person name="Land M."/>
            <person name="Hauser L."/>
            <person name="Chang Y.J."/>
            <person name="Jeffries C.D."/>
            <person name="Chain P."/>
            <person name="Rohde M."/>
            <person name="Goker M."/>
            <person name="Bristow J."/>
            <person name="Eisen J.A."/>
            <person name="Markowitz V."/>
            <person name="Hugenholtz P."/>
            <person name="Kyrpides N.C."/>
            <person name="Klenk H.P."/>
            <person name="Lapidus A."/>
        </authorList>
    </citation>
    <scope>NUCLEOTIDE SEQUENCE [LARGE SCALE GENOMIC DNA]</scope>
    <source>
        <strain evidence="11">ATCC 27377 / DSM 6068 / ICPB 4128</strain>
    </source>
</reference>
<dbReference type="OrthoDB" id="9808461at2"/>
<feature type="transmembrane region" description="Helical" evidence="8">
    <location>
        <begin position="370"/>
        <end position="392"/>
    </location>
</feature>
<protein>
    <recommendedName>
        <fullName evidence="9">ABC3 transporter permease C-terminal domain-containing protein</fullName>
    </recommendedName>
</protein>
<evidence type="ECO:0000256" key="1">
    <source>
        <dbReference type="ARBA" id="ARBA00004651"/>
    </source>
</evidence>
<keyword evidence="11" id="KW-1185">Reference proteome</keyword>
<proteinExistence type="inferred from homology"/>
<organism evidence="10 11">
    <name type="scientific">Pirellula staleyi (strain ATCC 27377 / DSM 6068 / ICPB 4128)</name>
    <name type="common">Pirella staleyi</name>
    <dbReference type="NCBI Taxonomy" id="530564"/>
    <lineage>
        <taxon>Bacteria</taxon>
        <taxon>Pseudomonadati</taxon>
        <taxon>Planctomycetota</taxon>
        <taxon>Planctomycetia</taxon>
        <taxon>Pirellulales</taxon>
        <taxon>Pirellulaceae</taxon>
        <taxon>Pirellula</taxon>
    </lineage>
</organism>
<feature type="transmembrane region" description="Helical" evidence="8">
    <location>
        <begin position="476"/>
        <end position="496"/>
    </location>
</feature>
<dbReference type="PANTHER" id="PTHR30489">
    <property type="entry name" value="LIPOPROTEIN-RELEASING SYSTEM TRANSMEMBRANE PROTEIN LOLE"/>
    <property type="match status" value="1"/>
</dbReference>
<comment type="subcellular location">
    <subcellularLocation>
        <location evidence="1">Cell membrane</location>
        <topology evidence="1">Multi-pass membrane protein</topology>
    </subcellularLocation>
</comment>
<evidence type="ECO:0000259" key="9">
    <source>
        <dbReference type="Pfam" id="PF02687"/>
    </source>
</evidence>
<sequence precursor="true">MYKLLLSWRYLRTRWIALASIVSVTLGVGTLIVVNSVMAGFTREMNVRLHGILADIIMESHSQDGFQNPQWHIDEIKQIVGDDLVGITAAVHVPAMINIPVRGEWIPRQVTLIGVDEATYADVSDFREYLLHPGNREKLTFRLREEGYGNVDHEMPPSGWKYRRLKVSYEREYLETQKQLQAAKQSPGSSAGGIPLPSDPFATRAAEQDAPVEAFDPIKEQYTGVILGIAIGSVRQRDAQGEVQDYYLCRPGDDVQIAFASAGQKPQALSEYFTVVDFYESKMSEYDSGFAFVPLKALQQKRGMVDPTTGAEAVTTIQLKLRDGANLVAIRDRLRDRFPTEEFPYRIQTWRDMQGPLLAAVQMETTLLNILLFLIIAVAGFGILSTFFMIVVEKTRDIGILKALGAPSSGVMSIFLNYGLALGLLGSGVGMIGGLLFVVYINQLAELIEVITGQEVFDPTVYYFQKIPTVIEPSTVLGVMVGAVLIAVLASVIPALRAARMHPVEALRYE</sequence>
<comment type="similarity">
    <text evidence="2">Belongs to the ABC-4 integral membrane protein family. LolC/E subfamily.</text>
</comment>
<dbReference type="InterPro" id="IPR051447">
    <property type="entry name" value="Lipoprotein-release_system"/>
</dbReference>
<evidence type="ECO:0000313" key="10">
    <source>
        <dbReference type="EMBL" id="ADB15331.1"/>
    </source>
</evidence>
<dbReference type="KEGG" id="psl:Psta_0645"/>
<dbReference type="STRING" id="530564.Psta_0645"/>
<dbReference type="EMBL" id="CP001848">
    <property type="protein sequence ID" value="ADB15331.1"/>
    <property type="molecule type" value="Genomic_DNA"/>
</dbReference>
<name>D2R4I3_PIRSD</name>
<dbReference type="AlphaFoldDB" id="D2R4I3"/>
<feature type="compositionally biased region" description="Polar residues" evidence="7">
    <location>
        <begin position="180"/>
        <end position="189"/>
    </location>
</feature>
<feature type="transmembrane region" description="Helical" evidence="8">
    <location>
        <begin position="15"/>
        <end position="38"/>
    </location>
</feature>
<evidence type="ECO:0000256" key="8">
    <source>
        <dbReference type="SAM" id="Phobius"/>
    </source>
</evidence>